<evidence type="ECO:0000259" key="1">
    <source>
        <dbReference type="PROSITE" id="PS51462"/>
    </source>
</evidence>
<evidence type="ECO:0000313" key="3">
    <source>
        <dbReference type="RefSeq" id="XP_003745998.1"/>
    </source>
</evidence>
<dbReference type="Gene3D" id="3.90.79.10">
    <property type="entry name" value="Nucleoside Triphosphate Pyrophosphohydrolase"/>
    <property type="match status" value="1"/>
</dbReference>
<dbReference type="GeneID" id="100907431"/>
<dbReference type="AlphaFoldDB" id="A0AAJ6VYV0"/>
<reference evidence="3" key="1">
    <citation type="submission" date="2025-08" db="UniProtKB">
        <authorList>
            <consortium name="RefSeq"/>
        </authorList>
    </citation>
    <scope>IDENTIFICATION</scope>
</reference>
<dbReference type="Proteomes" id="UP000694867">
    <property type="component" value="Unplaced"/>
</dbReference>
<gene>
    <name evidence="3" type="primary">LOC100907431</name>
</gene>
<dbReference type="KEGG" id="goe:100907431"/>
<dbReference type="CDD" id="cd03676">
    <property type="entry name" value="NUDIX_Tnr3_like"/>
    <property type="match status" value="1"/>
</dbReference>
<keyword evidence="2" id="KW-1185">Reference proteome</keyword>
<proteinExistence type="predicted"/>
<protein>
    <submittedName>
        <fullName evidence="3">Nudix hydrolase 24, chloroplastic</fullName>
    </submittedName>
</protein>
<accession>A0AAJ6VYV0</accession>
<dbReference type="GO" id="GO:0016787">
    <property type="term" value="F:hydrolase activity"/>
    <property type="evidence" value="ECO:0007669"/>
    <property type="project" value="UniProtKB-KW"/>
</dbReference>
<dbReference type="SUPFAM" id="SSF55811">
    <property type="entry name" value="Nudix"/>
    <property type="match status" value="1"/>
</dbReference>
<feature type="domain" description="Nudix hydrolase" evidence="1">
    <location>
        <begin position="126"/>
        <end position="271"/>
    </location>
</feature>
<dbReference type="InterPro" id="IPR000086">
    <property type="entry name" value="NUDIX_hydrolase_dom"/>
</dbReference>
<name>A0AAJ6VYV0_9ACAR</name>
<dbReference type="PROSITE" id="PS51462">
    <property type="entry name" value="NUDIX"/>
    <property type="match status" value="1"/>
</dbReference>
<dbReference type="RefSeq" id="XP_003745998.1">
    <property type="nucleotide sequence ID" value="XM_003745950.3"/>
</dbReference>
<keyword evidence="3" id="KW-0378">Hydrolase</keyword>
<organism evidence="2 3">
    <name type="scientific">Galendromus occidentalis</name>
    <name type="common">western predatory mite</name>
    <dbReference type="NCBI Taxonomy" id="34638"/>
    <lineage>
        <taxon>Eukaryota</taxon>
        <taxon>Metazoa</taxon>
        <taxon>Ecdysozoa</taxon>
        <taxon>Arthropoda</taxon>
        <taxon>Chelicerata</taxon>
        <taxon>Arachnida</taxon>
        <taxon>Acari</taxon>
        <taxon>Parasitiformes</taxon>
        <taxon>Mesostigmata</taxon>
        <taxon>Gamasina</taxon>
        <taxon>Phytoseioidea</taxon>
        <taxon>Phytoseiidae</taxon>
        <taxon>Typhlodrominae</taxon>
        <taxon>Galendromus</taxon>
    </lineage>
</organism>
<evidence type="ECO:0000313" key="2">
    <source>
        <dbReference type="Proteomes" id="UP000694867"/>
    </source>
</evidence>
<dbReference type="InterPro" id="IPR015797">
    <property type="entry name" value="NUDIX_hydrolase-like_dom_sf"/>
</dbReference>
<dbReference type="Pfam" id="PF15916">
    <property type="entry name" value="DUF4743"/>
    <property type="match status" value="1"/>
</dbReference>
<dbReference type="InterPro" id="IPR031804">
    <property type="entry name" value="DUF4743"/>
</dbReference>
<sequence length="309" mass="35473">MDRIRLQAEQLLKVLRIFNVRKTLALNSYTFQVSGRAVGIIRPENLEVLKEYTDEFVLEDREVKLRTWKKPDEITENLRKLLRELHEAKAFPALRAWRNEDLDVKFKFGGESLFRIERSMTYIFGLKRYGVHINGYSVDSAGNQFCWLQRRARTKAEYPGMLDTLVGGALPSGSSVEECLIGEASDEASIPRDLVDKSARPVGHVSFLYEDHKGLSPEILFCYDALLPKGFQPKCKDGEVDAFVKVPFGNLLDIVIDEEKFSILSLPVLLDFLIRHHILDHRFGEAYFRSVAVIHENLHDEYPAMLSQI</sequence>